<gene>
    <name evidence="1" type="ORF">F0P93_05765</name>
</gene>
<evidence type="ECO:0000313" key="2">
    <source>
        <dbReference type="Proteomes" id="UP000326344"/>
    </source>
</evidence>
<evidence type="ECO:0000313" key="1">
    <source>
        <dbReference type="EMBL" id="KAA9357243.1"/>
    </source>
</evidence>
<dbReference type="AlphaFoldDB" id="A0A5N1JTW6"/>
<name>A0A5N1JTW6_9BACT</name>
<organism evidence="1 2">
    <name type="scientific">Larkinella humicola</name>
    <dbReference type="NCBI Taxonomy" id="2607654"/>
    <lineage>
        <taxon>Bacteria</taxon>
        <taxon>Pseudomonadati</taxon>
        <taxon>Bacteroidota</taxon>
        <taxon>Cytophagia</taxon>
        <taxon>Cytophagales</taxon>
        <taxon>Spirosomataceae</taxon>
        <taxon>Larkinella</taxon>
    </lineage>
</organism>
<accession>A0A5N1JTW6</accession>
<comment type="caution">
    <text evidence="1">The sequence shown here is derived from an EMBL/GenBank/DDBJ whole genome shotgun (WGS) entry which is preliminary data.</text>
</comment>
<keyword evidence="2" id="KW-1185">Reference proteome</keyword>
<proteinExistence type="predicted"/>
<dbReference type="EMBL" id="VTWS01000001">
    <property type="protein sequence ID" value="KAA9357243.1"/>
    <property type="molecule type" value="Genomic_DNA"/>
</dbReference>
<sequence length="221" mass="23934">MADLISAPYAPTQLVFRYSFARFIVPIEWYDGANPFQIPENWDIRFAKLTGINETPLQEIWNDPDHLSRPQSHALLVDYPTPTAASVPGSNVVIMFRNDAAGIFPLLFLDIKTAASTTSNFAPGAAVAETIRFNWNGGNPFVETAIGASAAEQRLVALESQVVALQSGGVMAVGSLAETQAEAALATGIRFYGDTTNGKVYIYLNGVNRLLELVTKQKPLS</sequence>
<dbReference type="RefSeq" id="WP_150875340.1">
    <property type="nucleotide sequence ID" value="NZ_VTWS01000001.1"/>
</dbReference>
<dbReference type="Proteomes" id="UP000326344">
    <property type="component" value="Unassembled WGS sequence"/>
</dbReference>
<protein>
    <submittedName>
        <fullName evidence="1">Uncharacterized protein</fullName>
    </submittedName>
</protein>
<reference evidence="1 2" key="1">
    <citation type="submission" date="2019-09" db="EMBL/GenBank/DDBJ databases">
        <title>Genome Sequence of Larkinella sp MA1.</title>
        <authorList>
            <person name="Srinivasan S."/>
        </authorList>
    </citation>
    <scope>NUCLEOTIDE SEQUENCE [LARGE SCALE GENOMIC DNA]</scope>
    <source>
        <strain evidence="1 2">MA1</strain>
    </source>
</reference>